<sequence>MISQAGRDAGARNGYRPLLAGLRAVSRRVGTHGLPHHARQPRSRTRMSWAFSRASTAAYSRGVRARSAISRRPPGRSTRYASAIAWARASAPKMVHRQAGHDQVEACLRVRESAQVAPLHVNAVGDAFGAGAAHAARLSVMPLERQGGQAQFIVRPLPPTPRGSTLEPLLMWLQGNLSRDITLTDMAVHAGKSPRTLIRHFRDQTGTTPLQWLHNTRIRQAQHLLETTSHTIERISAQVGFGSPTAFRDRFKRIRPRRVPPHVQRTVMSDGHRPAPASRATRDHSGSRYSPISPSANRGRTAPTAPPRRQAPGSGDRC</sequence>
<dbReference type="OrthoDB" id="4110300at2"/>
<feature type="compositionally biased region" description="Low complexity" evidence="4">
    <location>
        <begin position="296"/>
        <end position="318"/>
    </location>
</feature>
<name>A0A5C4IZZ3_9ACTN</name>
<protein>
    <submittedName>
        <fullName evidence="6">Helix-turn-helix domain-containing protein</fullName>
    </submittedName>
</protein>
<dbReference type="PROSITE" id="PS01124">
    <property type="entry name" value="HTH_ARAC_FAMILY_2"/>
    <property type="match status" value="1"/>
</dbReference>
<dbReference type="Gene3D" id="1.10.10.60">
    <property type="entry name" value="Homeodomain-like"/>
    <property type="match status" value="2"/>
</dbReference>
<keyword evidence="2" id="KW-0238">DNA-binding</keyword>
<evidence type="ECO:0000256" key="1">
    <source>
        <dbReference type="ARBA" id="ARBA00023015"/>
    </source>
</evidence>
<evidence type="ECO:0000259" key="5">
    <source>
        <dbReference type="PROSITE" id="PS01124"/>
    </source>
</evidence>
<proteinExistence type="predicted"/>
<evidence type="ECO:0000313" key="6">
    <source>
        <dbReference type="EMBL" id="TMQ89920.1"/>
    </source>
</evidence>
<dbReference type="Pfam" id="PF12833">
    <property type="entry name" value="HTH_18"/>
    <property type="match status" value="1"/>
</dbReference>
<dbReference type="SUPFAM" id="SSF46689">
    <property type="entry name" value="Homeodomain-like"/>
    <property type="match status" value="2"/>
</dbReference>
<organism evidence="6 7">
    <name type="scientific">Actinomadura soli</name>
    <dbReference type="NCBI Taxonomy" id="2508997"/>
    <lineage>
        <taxon>Bacteria</taxon>
        <taxon>Bacillati</taxon>
        <taxon>Actinomycetota</taxon>
        <taxon>Actinomycetes</taxon>
        <taxon>Streptosporangiales</taxon>
        <taxon>Thermomonosporaceae</taxon>
        <taxon>Actinomadura</taxon>
    </lineage>
</organism>
<accession>A0A5C4IZZ3</accession>
<keyword evidence="1" id="KW-0805">Transcription regulation</keyword>
<evidence type="ECO:0000256" key="4">
    <source>
        <dbReference type="SAM" id="MobiDB-lite"/>
    </source>
</evidence>
<keyword evidence="3" id="KW-0804">Transcription</keyword>
<gene>
    <name evidence="6" type="ORF">ETD83_37705</name>
</gene>
<comment type="caution">
    <text evidence="6">The sequence shown here is derived from an EMBL/GenBank/DDBJ whole genome shotgun (WGS) entry which is preliminary data.</text>
</comment>
<dbReference type="PANTHER" id="PTHR46796">
    <property type="entry name" value="HTH-TYPE TRANSCRIPTIONAL ACTIVATOR RHAS-RELATED"/>
    <property type="match status" value="1"/>
</dbReference>
<dbReference type="Proteomes" id="UP000309174">
    <property type="component" value="Unassembled WGS sequence"/>
</dbReference>
<dbReference type="AlphaFoldDB" id="A0A5C4IZZ3"/>
<feature type="region of interest" description="Disordered" evidence="4">
    <location>
        <begin position="255"/>
        <end position="318"/>
    </location>
</feature>
<evidence type="ECO:0000313" key="7">
    <source>
        <dbReference type="Proteomes" id="UP000309174"/>
    </source>
</evidence>
<evidence type="ECO:0000256" key="2">
    <source>
        <dbReference type="ARBA" id="ARBA00023125"/>
    </source>
</evidence>
<keyword evidence="7" id="KW-1185">Reference proteome</keyword>
<dbReference type="InterPro" id="IPR050204">
    <property type="entry name" value="AraC_XylS_family_regulators"/>
</dbReference>
<dbReference type="GO" id="GO:0003700">
    <property type="term" value="F:DNA-binding transcription factor activity"/>
    <property type="evidence" value="ECO:0007669"/>
    <property type="project" value="InterPro"/>
</dbReference>
<dbReference type="SMART" id="SM00342">
    <property type="entry name" value="HTH_ARAC"/>
    <property type="match status" value="1"/>
</dbReference>
<evidence type="ECO:0000256" key="3">
    <source>
        <dbReference type="ARBA" id="ARBA00023163"/>
    </source>
</evidence>
<reference evidence="6 7" key="1">
    <citation type="submission" date="2019-05" db="EMBL/GenBank/DDBJ databases">
        <title>Draft genome sequence of Actinomadura sp. 14C53.</title>
        <authorList>
            <person name="Saricaoglu S."/>
            <person name="Isik K."/>
        </authorList>
    </citation>
    <scope>NUCLEOTIDE SEQUENCE [LARGE SCALE GENOMIC DNA]</scope>
    <source>
        <strain evidence="6 7">14C53</strain>
    </source>
</reference>
<feature type="domain" description="HTH araC/xylS-type" evidence="5">
    <location>
        <begin position="167"/>
        <end position="253"/>
    </location>
</feature>
<dbReference type="InterPro" id="IPR018060">
    <property type="entry name" value="HTH_AraC"/>
</dbReference>
<dbReference type="EMBL" id="VCKW01000350">
    <property type="protein sequence ID" value="TMQ89920.1"/>
    <property type="molecule type" value="Genomic_DNA"/>
</dbReference>
<dbReference type="InterPro" id="IPR009057">
    <property type="entry name" value="Homeodomain-like_sf"/>
</dbReference>
<dbReference type="GO" id="GO:0043565">
    <property type="term" value="F:sequence-specific DNA binding"/>
    <property type="evidence" value="ECO:0007669"/>
    <property type="project" value="InterPro"/>
</dbReference>